<reference evidence="1 2" key="1">
    <citation type="submission" date="2019-03" db="EMBL/GenBank/DDBJ databases">
        <title>Genomic Encyclopedia of Archaeal and Bacterial Type Strains, Phase II (KMG-II): from individual species to whole genera.</title>
        <authorList>
            <person name="Goeker M."/>
        </authorList>
    </citation>
    <scope>NUCLEOTIDE SEQUENCE [LARGE SCALE GENOMIC DNA]</scope>
    <source>
        <strain evidence="1 2">DSM 25233</strain>
    </source>
</reference>
<name>A0A4R7K7U1_9FLAO</name>
<evidence type="ECO:0000313" key="2">
    <source>
        <dbReference type="Proteomes" id="UP000294749"/>
    </source>
</evidence>
<comment type="caution">
    <text evidence="1">The sequence shown here is derived from an EMBL/GenBank/DDBJ whole genome shotgun (WGS) entry which is preliminary data.</text>
</comment>
<evidence type="ECO:0000313" key="1">
    <source>
        <dbReference type="EMBL" id="TDT46989.1"/>
    </source>
</evidence>
<proteinExistence type="predicted"/>
<organism evidence="1 2">
    <name type="scientific">Maribacter spongiicola</name>
    <dbReference type="NCBI Taxonomy" id="1206753"/>
    <lineage>
        <taxon>Bacteria</taxon>
        <taxon>Pseudomonadati</taxon>
        <taxon>Bacteroidota</taxon>
        <taxon>Flavobacteriia</taxon>
        <taxon>Flavobacteriales</taxon>
        <taxon>Flavobacteriaceae</taxon>
        <taxon>Maribacter</taxon>
    </lineage>
</organism>
<dbReference type="OrthoDB" id="7572916at2"/>
<dbReference type="Proteomes" id="UP000294749">
    <property type="component" value="Unassembled WGS sequence"/>
</dbReference>
<keyword evidence="2" id="KW-1185">Reference proteome</keyword>
<dbReference type="RefSeq" id="WP_133686417.1">
    <property type="nucleotide sequence ID" value="NZ_SOAY01000010.1"/>
</dbReference>
<protein>
    <submittedName>
        <fullName evidence="1">Uncharacterized protein</fullName>
    </submittedName>
</protein>
<sequence length="393" mass="43508">MKTISIFIFCIAQVSFNQITAQGSWNKSTQNGVTLFSPIGLKSGKTFDVYAYGPTVTENEDLKNWVLETAKQQQKTLGNPLKNWTIKPEKEDYSTVNSFVDQNGNTMQVAYQGGKLDDGRNYFLKLITSNDLTTVLKYGAQLDDLLVDIKADLLTKKTTINITNSIVSNQVTPTSNTASYVEESIEELTSGKAPKDFIELRGVLSMGMQASGMFGTTSEVIALFKDGTFTRDLGPTFSKGISVSKSEKPYRWGHWRLRNNELQLKEHDESEYEKVRQWLTSPATEGLKLNNCYGNITSRSSDYYGGGSTVGNASSWCFKPNGRFAHSKTGFANSTGGVSGSTSSNKKNGGRYHLDGYVARFVYDDGTEVITSFCFLNKNKTHIGINGKRFMSN</sequence>
<accession>A0A4R7K7U1</accession>
<gene>
    <name evidence="1" type="ORF">CLV90_1056</name>
</gene>
<dbReference type="EMBL" id="SOAY01000010">
    <property type="protein sequence ID" value="TDT46989.1"/>
    <property type="molecule type" value="Genomic_DNA"/>
</dbReference>
<dbReference type="AlphaFoldDB" id="A0A4R7K7U1"/>